<accession>A0AA40CRZ5</accession>
<name>A0AA40CRZ5_9PEZI</name>
<organism evidence="2 3">
    <name type="scientific">Cercophora newfieldiana</name>
    <dbReference type="NCBI Taxonomy" id="92897"/>
    <lineage>
        <taxon>Eukaryota</taxon>
        <taxon>Fungi</taxon>
        <taxon>Dikarya</taxon>
        <taxon>Ascomycota</taxon>
        <taxon>Pezizomycotina</taxon>
        <taxon>Sordariomycetes</taxon>
        <taxon>Sordariomycetidae</taxon>
        <taxon>Sordariales</taxon>
        <taxon>Lasiosphaeriaceae</taxon>
        <taxon>Cercophora</taxon>
    </lineage>
</organism>
<dbReference type="Proteomes" id="UP001174936">
    <property type="component" value="Unassembled WGS sequence"/>
</dbReference>
<feature type="signal peptide" evidence="1">
    <location>
        <begin position="1"/>
        <end position="24"/>
    </location>
</feature>
<evidence type="ECO:0000313" key="3">
    <source>
        <dbReference type="Proteomes" id="UP001174936"/>
    </source>
</evidence>
<evidence type="ECO:0000256" key="1">
    <source>
        <dbReference type="SAM" id="SignalP"/>
    </source>
</evidence>
<keyword evidence="1" id="KW-0732">Signal</keyword>
<protein>
    <recommendedName>
        <fullName evidence="4">Secreted protein</fullName>
    </recommendedName>
</protein>
<reference evidence="2" key="1">
    <citation type="submission" date="2023-06" db="EMBL/GenBank/DDBJ databases">
        <title>Genome-scale phylogeny and comparative genomics of the fungal order Sordariales.</title>
        <authorList>
            <consortium name="Lawrence Berkeley National Laboratory"/>
            <person name="Hensen N."/>
            <person name="Bonometti L."/>
            <person name="Westerberg I."/>
            <person name="Brannstrom I.O."/>
            <person name="Guillou S."/>
            <person name="Cros-Aarteil S."/>
            <person name="Calhoun S."/>
            <person name="Haridas S."/>
            <person name="Kuo A."/>
            <person name="Mondo S."/>
            <person name="Pangilinan J."/>
            <person name="Riley R."/>
            <person name="Labutti K."/>
            <person name="Andreopoulos B."/>
            <person name="Lipzen A."/>
            <person name="Chen C."/>
            <person name="Yanf M."/>
            <person name="Daum C."/>
            <person name="Ng V."/>
            <person name="Clum A."/>
            <person name="Steindorff A."/>
            <person name="Ohm R."/>
            <person name="Martin F."/>
            <person name="Silar P."/>
            <person name="Natvig D."/>
            <person name="Lalanne C."/>
            <person name="Gautier V."/>
            <person name="Ament-Velasquez S.L."/>
            <person name="Kruys A."/>
            <person name="Hutchinson M.I."/>
            <person name="Powell A.J."/>
            <person name="Barry K."/>
            <person name="Miller A.N."/>
            <person name="Grigoriev I.V."/>
            <person name="Debuchy R."/>
            <person name="Gladieux P."/>
            <person name="Thoren M.H."/>
            <person name="Johannesson H."/>
        </authorList>
    </citation>
    <scope>NUCLEOTIDE SEQUENCE</scope>
    <source>
        <strain evidence="2">SMH2532-1</strain>
    </source>
</reference>
<gene>
    <name evidence="2" type="ORF">B0T16DRAFT_171508</name>
</gene>
<comment type="caution">
    <text evidence="2">The sequence shown here is derived from an EMBL/GenBank/DDBJ whole genome shotgun (WGS) entry which is preliminary data.</text>
</comment>
<evidence type="ECO:0000313" key="2">
    <source>
        <dbReference type="EMBL" id="KAK0646984.1"/>
    </source>
</evidence>
<proteinExistence type="predicted"/>
<evidence type="ECO:0008006" key="4">
    <source>
        <dbReference type="Google" id="ProtNLM"/>
    </source>
</evidence>
<dbReference type="EMBL" id="JAULSV010000004">
    <property type="protein sequence ID" value="KAK0646984.1"/>
    <property type="molecule type" value="Genomic_DNA"/>
</dbReference>
<feature type="chain" id="PRO_5041203172" description="Secreted protein" evidence="1">
    <location>
        <begin position="25"/>
        <end position="178"/>
    </location>
</feature>
<sequence length="178" mass="19455">MAPHARSTWRRLGVLLSFVNGRLGSTYDRKCDPRGLPNRPSQPMICLVPGNTRAAFTYECDIVDGQRCAAVWFLETQTPPDGCRNKGVNSGIGGHPYDNLMRRCCVVESRLCCGRSRGQSGGTGSAMWIGNLELLESRPITRPKGLLHMLAPRGFSGTTTRIARQVSTRGITTTDAMT</sequence>
<dbReference type="AlphaFoldDB" id="A0AA40CRZ5"/>
<keyword evidence="3" id="KW-1185">Reference proteome</keyword>